<dbReference type="Pfam" id="PF02518">
    <property type="entry name" value="HATPase_c"/>
    <property type="match status" value="1"/>
</dbReference>
<keyword evidence="7 14" id="KW-0418">Kinase</keyword>
<name>Q2IQY4_RHOP2</name>
<dbReference type="AlphaFoldDB" id="Q2IQY4"/>
<dbReference type="OrthoDB" id="9809567at2"/>
<gene>
    <name evidence="14" type="ordered locus">RPB_4693</name>
</gene>
<evidence type="ECO:0000256" key="9">
    <source>
        <dbReference type="ARBA" id="ARBA00023012"/>
    </source>
</evidence>
<feature type="domain" description="HAMP" evidence="13">
    <location>
        <begin position="189"/>
        <end position="240"/>
    </location>
</feature>
<keyword evidence="10 11" id="KW-0472">Membrane</keyword>
<dbReference type="EMBL" id="CP000250">
    <property type="protein sequence ID" value="ABD09376.1"/>
    <property type="molecule type" value="Genomic_DNA"/>
</dbReference>
<keyword evidence="6 11" id="KW-0812">Transmembrane</keyword>
<dbReference type="InterPro" id="IPR050428">
    <property type="entry name" value="TCS_sensor_his_kinase"/>
</dbReference>
<dbReference type="SMART" id="SM00387">
    <property type="entry name" value="HATPase_c"/>
    <property type="match status" value="1"/>
</dbReference>
<dbReference type="PROSITE" id="PS50885">
    <property type="entry name" value="HAMP"/>
    <property type="match status" value="1"/>
</dbReference>
<dbReference type="InterPro" id="IPR005467">
    <property type="entry name" value="His_kinase_dom"/>
</dbReference>
<dbReference type="PRINTS" id="PR00344">
    <property type="entry name" value="BCTRLSENSOR"/>
</dbReference>
<evidence type="ECO:0000256" key="2">
    <source>
        <dbReference type="ARBA" id="ARBA00004370"/>
    </source>
</evidence>
<evidence type="ECO:0000259" key="13">
    <source>
        <dbReference type="PROSITE" id="PS50885"/>
    </source>
</evidence>
<protein>
    <recommendedName>
        <fullName evidence="3">histidine kinase</fullName>
        <ecNumber evidence="3">2.7.13.3</ecNumber>
    </recommendedName>
</protein>
<sequence length="452" mass="48176">MTRHSLRLRLIAGGAAAILVALSIAGIALIILFERHVTRTIADDLDVSLKQLIAGVEAGPDGRLVLARSPTDPRFSEPLSGLYWQVGDDHDRLLRSRSLWDDRLSVPIDQPGPGEMHHHDIAGPAGARLSIVERQVLLTIAGKPVPIRAAVAVDLARVSAAGRAFARDLMIALGLLGAVLALATSVQVMLGLRPLGALRDGVAEIRSGRRHRLPDAVPDEVQPLVEEVNALLDAQAREIARSRDRAADLAHGLKTPLAALAADAARLRERGEDKLARDIEAVGSAMSRHVDRELARARLRGDARRGESVTVDLAPLVRSLVTIQSRTPAGRRIAFDAQIADYVSVPLDRADLAEVLGNLLDNAVRHARSRVRIGTACDSDGFRIAIEDDGDGLDEAACATVLGRGIRLDQRGEGAGLGLAIVQDVLEAYGWTLHLSRSDLGGLKASCCTAVA</sequence>
<evidence type="ECO:0000256" key="4">
    <source>
        <dbReference type="ARBA" id="ARBA00022553"/>
    </source>
</evidence>
<comment type="subcellular location">
    <subcellularLocation>
        <location evidence="2">Membrane</location>
    </subcellularLocation>
</comment>
<dbReference type="STRING" id="316058.RPB_4693"/>
<dbReference type="GO" id="GO:0004673">
    <property type="term" value="F:protein histidine kinase activity"/>
    <property type="evidence" value="ECO:0007669"/>
    <property type="project" value="UniProtKB-EC"/>
</dbReference>
<organism evidence="14 15">
    <name type="scientific">Rhodopseudomonas palustris (strain HaA2)</name>
    <dbReference type="NCBI Taxonomy" id="316058"/>
    <lineage>
        <taxon>Bacteria</taxon>
        <taxon>Pseudomonadati</taxon>
        <taxon>Pseudomonadota</taxon>
        <taxon>Alphaproteobacteria</taxon>
        <taxon>Hyphomicrobiales</taxon>
        <taxon>Nitrobacteraceae</taxon>
        <taxon>Rhodopseudomonas</taxon>
    </lineage>
</organism>
<proteinExistence type="predicted"/>
<evidence type="ECO:0000256" key="6">
    <source>
        <dbReference type="ARBA" id="ARBA00022692"/>
    </source>
</evidence>
<dbReference type="GO" id="GO:0005886">
    <property type="term" value="C:plasma membrane"/>
    <property type="evidence" value="ECO:0007669"/>
    <property type="project" value="TreeGrafter"/>
</dbReference>
<accession>Q2IQY4</accession>
<dbReference type="RefSeq" id="WP_011443558.1">
    <property type="nucleotide sequence ID" value="NC_007778.1"/>
</dbReference>
<keyword evidence="15" id="KW-1185">Reference proteome</keyword>
<evidence type="ECO:0000256" key="1">
    <source>
        <dbReference type="ARBA" id="ARBA00000085"/>
    </source>
</evidence>
<dbReference type="HOGENOM" id="CLU_000445_42_3_5"/>
<evidence type="ECO:0000259" key="12">
    <source>
        <dbReference type="PROSITE" id="PS50109"/>
    </source>
</evidence>
<dbReference type="SUPFAM" id="SSF55874">
    <property type="entry name" value="ATPase domain of HSP90 chaperone/DNA topoisomerase II/histidine kinase"/>
    <property type="match status" value="1"/>
</dbReference>
<dbReference type="PROSITE" id="PS50109">
    <property type="entry name" value="HIS_KIN"/>
    <property type="match status" value="1"/>
</dbReference>
<dbReference type="InterPro" id="IPR036890">
    <property type="entry name" value="HATPase_C_sf"/>
</dbReference>
<evidence type="ECO:0000256" key="10">
    <source>
        <dbReference type="ARBA" id="ARBA00023136"/>
    </source>
</evidence>
<dbReference type="PANTHER" id="PTHR45436:SF5">
    <property type="entry name" value="SENSOR HISTIDINE KINASE TRCS"/>
    <property type="match status" value="1"/>
</dbReference>
<keyword evidence="5" id="KW-0808">Transferase</keyword>
<keyword evidence="4" id="KW-0597">Phosphoprotein</keyword>
<feature type="transmembrane region" description="Helical" evidence="11">
    <location>
        <begin position="169"/>
        <end position="190"/>
    </location>
</feature>
<dbReference type="eggNOG" id="COG0642">
    <property type="taxonomic scope" value="Bacteria"/>
</dbReference>
<evidence type="ECO:0000256" key="5">
    <source>
        <dbReference type="ARBA" id="ARBA00022679"/>
    </source>
</evidence>
<reference evidence="14 15" key="1">
    <citation type="submission" date="2006-01" db="EMBL/GenBank/DDBJ databases">
        <title>Complete sequence of Rhodopseudomonas palustris HaA2.</title>
        <authorList>
            <consortium name="US DOE Joint Genome Institute"/>
            <person name="Copeland A."/>
            <person name="Lucas S."/>
            <person name="Lapidus A."/>
            <person name="Barry K."/>
            <person name="Detter J.C."/>
            <person name="Glavina T."/>
            <person name="Hammon N."/>
            <person name="Israni S."/>
            <person name="Pitluck S."/>
            <person name="Chain P."/>
            <person name="Malfatti S."/>
            <person name="Shin M."/>
            <person name="Vergez L."/>
            <person name="Schmutz J."/>
            <person name="Larimer F."/>
            <person name="Land M."/>
            <person name="Hauser L."/>
            <person name="Pelletier D.A."/>
            <person name="Kyrpides N."/>
            <person name="Anderson I."/>
            <person name="Oda Y."/>
            <person name="Harwood C.S."/>
            <person name="Richardson P."/>
        </authorList>
    </citation>
    <scope>NUCLEOTIDE SEQUENCE [LARGE SCALE GENOMIC DNA]</scope>
    <source>
        <strain evidence="14 15">HaA2</strain>
    </source>
</reference>
<keyword evidence="8 11" id="KW-1133">Transmembrane helix</keyword>
<dbReference type="InterPro" id="IPR003660">
    <property type="entry name" value="HAMP_dom"/>
</dbReference>
<evidence type="ECO:0000256" key="3">
    <source>
        <dbReference type="ARBA" id="ARBA00012438"/>
    </source>
</evidence>
<feature type="transmembrane region" description="Helical" evidence="11">
    <location>
        <begin position="12"/>
        <end position="33"/>
    </location>
</feature>
<evidence type="ECO:0000313" key="14">
    <source>
        <dbReference type="EMBL" id="ABD09376.1"/>
    </source>
</evidence>
<dbReference type="EC" id="2.7.13.3" evidence="3"/>
<dbReference type="GO" id="GO:0000160">
    <property type="term" value="P:phosphorelay signal transduction system"/>
    <property type="evidence" value="ECO:0007669"/>
    <property type="project" value="UniProtKB-KW"/>
</dbReference>
<dbReference type="Proteomes" id="UP000008809">
    <property type="component" value="Chromosome"/>
</dbReference>
<dbReference type="KEGG" id="rpb:RPB_4693"/>
<comment type="catalytic activity">
    <reaction evidence="1">
        <text>ATP + protein L-histidine = ADP + protein N-phospho-L-histidine.</text>
        <dbReference type="EC" id="2.7.13.3"/>
    </reaction>
</comment>
<dbReference type="PANTHER" id="PTHR45436">
    <property type="entry name" value="SENSOR HISTIDINE KINASE YKOH"/>
    <property type="match status" value="1"/>
</dbReference>
<dbReference type="Gene3D" id="1.10.287.130">
    <property type="match status" value="1"/>
</dbReference>
<evidence type="ECO:0000256" key="7">
    <source>
        <dbReference type="ARBA" id="ARBA00022777"/>
    </source>
</evidence>
<dbReference type="InterPro" id="IPR003594">
    <property type="entry name" value="HATPase_dom"/>
</dbReference>
<dbReference type="InterPro" id="IPR004358">
    <property type="entry name" value="Sig_transdc_His_kin-like_C"/>
</dbReference>
<evidence type="ECO:0000313" key="15">
    <source>
        <dbReference type="Proteomes" id="UP000008809"/>
    </source>
</evidence>
<feature type="domain" description="Histidine kinase" evidence="12">
    <location>
        <begin position="248"/>
        <end position="452"/>
    </location>
</feature>
<evidence type="ECO:0000256" key="8">
    <source>
        <dbReference type="ARBA" id="ARBA00022989"/>
    </source>
</evidence>
<keyword evidence="9" id="KW-0902">Two-component regulatory system</keyword>
<evidence type="ECO:0000256" key="11">
    <source>
        <dbReference type="SAM" id="Phobius"/>
    </source>
</evidence>
<dbReference type="Gene3D" id="3.30.565.10">
    <property type="entry name" value="Histidine kinase-like ATPase, C-terminal domain"/>
    <property type="match status" value="1"/>
</dbReference>